<accession>A0A4T0FY29</accession>
<dbReference type="InterPro" id="IPR017441">
    <property type="entry name" value="Protein_kinase_ATP_BS"/>
</dbReference>
<dbReference type="Gene3D" id="1.10.510.10">
    <property type="entry name" value="Transferase(Phosphotransferase) domain 1"/>
    <property type="match status" value="1"/>
</dbReference>
<evidence type="ECO:0000256" key="4">
    <source>
        <dbReference type="ARBA" id="ARBA00022741"/>
    </source>
</evidence>
<dbReference type="PANTHER" id="PTHR24345">
    <property type="entry name" value="SERINE/THREONINE-PROTEIN KINASE PLK"/>
    <property type="match status" value="1"/>
</dbReference>
<dbReference type="SMART" id="SM00220">
    <property type="entry name" value="S_TKc"/>
    <property type="match status" value="1"/>
</dbReference>
<dbReference type="Gene3D" id="3.30.200.20">
    <property type="entry name" value="Phosphorylase Kinase, domain 1"/>
    <property type="match status" value="1"/>
</dbReference>
<evidence type="ECO:0000256" key="7">
    <source>
        <dbReference type="PROSITE-ProRule" id="PRU10141"/>
    </source>
</evidence>
<dbReference type="PANTHER" id="PTHR24345:SF0">
    <property type="entry name" value="CELL CYCLE SERINE_THREONINE-PROTEIN KINASE CDC5_MSD2"/>
    <property type="match status" value="1"/>
</dbReference>
<gene>
    <name evidence="12" type="ORF">E3P99_00507</name>
</gene>
<feature type="domain" description="Protein kinase" evidence="10">
    <location>
        <begin position="32"/>
        <end position="287"/>
    </location>
</feature>
<evidence type="ECO:0000259" key="10">
    <source>
        <dbReference type="PROSITE" id="PS50011"/>
    </source>
</evidence>
<dbReference type="GO" id="GO:0000776">
    <property type="term" value="C:kinetochore"/>
    <property type="evidence" value="ECO:0007669"/>
    <property type="project" value="TreeGrafter"/>
</dbReference>
<dbReference type="Pfam" id="PF00659">
    <property type="entry name" value="POLO_box"/>
    <property type="match status" value="2"/>
</dbReference>
<organism evidence="12 13">
    <name type="scientific">Wallemia hederae</name>
    <dbReference type="NCBI Taxonomy" id="1540922"/>
    <lineage>
        <taxon>Eukaryota</taxon>
        <taxon>Fungi</taxon>
        <taxon>Dikarya</taxon>
        <taxon>Basidiomycota</taxon>
        <taxon>Wallemiomycotina</taxon>
        <taxon>Wallemiomycetes</taxon>
        <taxon>Wallemiales</taxon>
        <taxon>Wallemiaceae</taxon>
        <taxon>Wallemia</taxon>
    </lineage>
</organism>
<comment type="caution">
    <text evidence="12">The sequence shown here is derived from an EMBL/GenBank/DDBJ whole genome shotgun (WGS) entry which is preliminary data.</text>
</comment>
<dbReference type="SUPFAM" id="SSF56112">
    <property type="entry name" value="Protein kinase-like (PK-like)"/>
    <property type="match status" value="1"/>
</dbReference>
<dbReference type="PROSITE" id="PS00107">
    <property type="entry name" value="PROTEIN_KINASE_ATP"/>
    <property type="match status" value="1"/>
</dbReference>
<evidence type="ECO:0000256" key="1">
    <source>
        <dbReference type="ARBA" id="ARBA00022527"/>
    </source>
</evidence>
<dbReference type="PROSITE" id="PS00108">
    <property type="entry name" value="PROTEIN_KINASE_ST"/>
    <property type="match status" value="1"/>
</dbReference>
<evidence type="ECO:0000313" key="13">
    <source>
        <dbReference type="Proteomes" id="UP000310189"/>
    </source>
</evidence>
<dbReference type="InterPro" id="IPR036947">
    <property type="entry name" value="POLO_box_dom_sf"/>
</dbReference>
<evidence type="ECO:0000256" key="3">
    <source>
        <dbReference type="ARBA" id="ARBA00022737"/>
    </source>
</evidence>
<dbReference type="Gene3D" id="3.30.1120.30">
    <property type="entry name" value="POLO box domain"/>
    <property type="match status" value="2"/>
</dbReference>
<dbReference type="GO" id="GO:0005737">
    <property type="term" value="C:cytoplasm"/>
    <property type="evidence" value="ECO:0007669"/>
    <property type="project" value="TreeGrafter"/>
</dbReference>
<evidence type="ECO:0000256" key="2">
    <source>
        <dbReference type="ARBA" id="ARBA00022679"/>
    </source>
</evidence>
<dbReference type="GO" id="GO:0005634">
    <property type="term" value="C:nucleus"/>
    <property type="evidence" value="ECO:0007669"/>
    <property type="project" value="TreeGrafter"/>
</dbReference>
<keyword evidence="1 8" id="KW-0723">Serine/threonine-protein kinase</keyword>
<dbReference type="InterPro" id="IPR011009">
    <property type="entry name" value="Kinase-like_dom_sf"/>
</dbReference>
<dbReference type="FunFam" id="1.10.510.10:FF:000647">
    <property type="entry name" value="Serine/threonine-protein kinase"/>
    <property type="match status" value="1"/>
</dbReference>
<dbReference type="InterPro" id="IPR008271">
    <property type="entry name" value="Ser/Thr_kinase_AS"/>
</dbReference>
<dbReference type="GO" id="GO:0004674">
    <property type="term" value="F:protein serine/threonine kinase activity"/>
    <property type="evidence" value="ECO:0007669"/>
    <property type="project" value="UniProtKB-KW"/>
</dbReference>
<dbReference type="CDD" id="cd13117">
    <property type="entry name" value="POLO_box_2"/>
    <property type="match status" value="1"/>
</dbReference>
<dbReference type="AlphaFoldDB" id="A0A4T0FY29"/>
<proteinExistence type="inferred from homology"/>
<name>A0A4T0FY29_9BASI</name>
<keyword evidence="2 8" id="KW-0808">Transferase</keyword>
<keyword evidence="13" id="KW-1185">Reference proteome</keyword>
<reference evidence="12 13" key="1">
    <citation type="submission" date="2019-03" db="EMBL/GenBank/DDBJ databases">
        <title>Sequencing 23 genomes of Wallemia ichthyophaga.</title>
        <authorList>
            <person name="Gostincar C."/>
        </authorList>
    </citation>
    <scope>NUCLEOTIDE SEQUENCE [LARGE SCALE GENOMIC DNA]</scope>
    <source>
        <strain evidence="12 13">EXF-5753</strain>
    </source>
</reference>
<feature type="domain" description="POLO box" evidence="11">
    <location>
        <begin position="527"/>
        <end position="611"/>
    </location>
</feature>
<dbReference type="PROSITE" id="PS50011">
    <property type="entry name" value="PROTEIN_KINASE_DOM"/>
    <property type="match status" value="1"/>
</dbReference>
<evidence type="ECO:0000313" key="12">
    <source>
        <dbReference type="EMBL" id="TIA92714.1"/>
    </source>
</evidence>
<comment type="similarity">
    <text evidence="8">Belongs to the protein kinase superfamily. Ser/Thr protein kinase family. CDC5/Polo subfamily.</text>
</comment>
<evidence type="ECO:0000256" key="6">
    <source>
        <dbReference type="ARBA" id="ARBA00022840"/>
    </source>
</evidence>
<evidence type="ECO:0000256" key="8">
    <source>
        <dbReference type="RuleBase" id="RU361162"/>
    </source>
</evidence>
<dbReference type="InterPro" id="IPR033701">
    <property type="entry name" value="POLO_box_1"/>
</dbReference>
<evidence type="ECO:0000256" key="5">
    <source>
        <dbReference type="ARBA" id="ARBA00022777"/>
    </source>
</evidence>
<feature type="domain" description="POLO box" evidence="11">
    <location>
        <begin position="632"/>
        <end position="713"/>
    </location>
</feature>
<dbReference type="CDD" id="cd14099">
    <property type="entry name" value="STKc_PLK"/>
    <property type="match status" value="1"/>
</dbReference>
<dbReference type="GO" id="GO:0000922">
    <property type="term" value="C:spindle pole"/>
    <property type="evidence" value="ECO:0007669"/>
    <property type="project" value="TreeGrafter"/>
</dbReference>
<dbReference type="GO" id="GO:0005524">
    <property type="term" value="F:ATP binding"/>
    <property type="evidence" value="ECO:0007669"/>
    <property type="project" value="UniProtKB-UniRule"/>
</dbReference>
<dbReference type="Pfam" id="PF00069">
    <property type="entry name" value="Pkinase"/>
    <property type="match status" value="1"/>
</dbReference>
<sequence>MKTPPRPKSTKLSETCAPPPETIRDKKRNKRYSRQNLLGEGGFARVYQVQDERGTLLAVKTISKTALQSKKNRTKLYAEIKLHKALSHPNIVGFEECFEDDENVYMLMELCKSGNMMDLLRARKRYTAPETRFFLVQLIGACQYMHEHSVIHRDLKLGNLFLDETMNVKVGDFGLAALIEREGERKKTICGTPNYIAPEVLFDTSNGHSFEVDIWSIGVIMYTLLVGKPPFQTKDVKEIYKRIKDNVYEFPVDDPIPVEAEDLISCILTPDPNDRPALHEILDHPFFSGTTPSSIPATARISKPDFSGITSAMSNQNMRRLRQQVELDISRPIAAKNGEEKTESVSVAEQEREFNKAVQPSSPISALLSSARQPLIVANSLPSQPLLRQATTAALAEKDRKQKLEIQASNKKFMANLEREKEEQAQDRDKEREKEHEQVADQKLRIVSEMVNDEKHKGKGRAVMDENNQAGATSAPSDNASKPKTKSNCFLEMHTNLHNAFTARRDGKRFEIPSQYLHQDDKASKVFIVSWLDYCNKYGMGYALTDGTVGVYFNDSTSMVLAPNKQSVDYIASRGKTGTALRRNFNTDREVPQDLDNKMKLLRHFEDYMLERLYGARSYTYVDEEKKKGMTFVQRYYRMKNLIVFKLSNESVQFNFYDHTKMILSRGGCVVTYIDRDYALSRWSLDEILGLESEGNTRDKKKMDGIIVKLKYCKDVFATGR</sequence>
<dbReference type="FunFam" id="3.30.200.20:FF:000091">
    <property type="entry name" value="Serine/threonine-protein kinase PLK"/>
    <property type="match status" value="1"/>
</dbReference>
<comment type="catalytic activity">
    <reaction evidence="8">
        <text>L-threonyl-[protein] + ATP = O-phospho-L-threonyl-[protein] + ADP + H(+)</text>
        <dbReference type="Rhea" id="RHEA:46608"/>
        <dbReference type="Rhea" id="RHEA-COMP:11060"/>
        <dbReference type="Rhea" id="RHEA-COMP:11605"/>
        <dbReference type="ChEBI" id="CHEBI:15378"/>
        <dbReference type="ChEBI" id="CHEBI:30013"/>
        <dbReference type="ChEBI" id="CHEBI:30616"/>
        <dbReference type="ChEBI" id="CHEBI:61977"/>
        <dbReference type="ChEBI" id="CHEBI:456216"/>
        <dbReference type="EC" id="2.7.11.21"/>
    </reaction>
</comment>
<keyword evidence="3" id="KW-0677">Repeat</keyword>
<dbReference type="InterPro" id="IPR033695">
    <property type="entry name" value="POLO_box_2"/>
</dbReference>
<evidence type="ECO:0000259" key="11">
    <source>
        <dbReference type="PROSITE" id="PS50078"/>
    </source>
</evidence>
<feature type="region of interest" description="Disordered" evidence="9">
    <location>
        <begin position="1"/>
        <end position="30"/>
    </location>
</feature>
<feature type="region of interest" description="Disordered" evidence="9">
    <location>
        <begin position="419"/>
        <end position="486"/>
    </location>
</feature>
<dbReference type="SUPFAM" id="SSF82615">
    <property type="entry name" value="Polo-box domain"/>
    <property type="match status" value="2"/>
</dbReference>
<feature type="compositionally biased region" description="Polar residues" evidence="9">
    <location>
        <begin position="466"/>
        <end position="486"/>
    </location>
</feature>
<evidence type="ECO:0000256" key="9">
    <source>
        <dbReference type="SAM" id="MobiDB-lite"/>
    </source>
</evidence>
<dbReference type="GO" id="GO:0005816">
    <property type="term" value="C:spindle pole body"/>
    <property type="evidence" value="ECO:0007669"/>
    <property type="project" value="TreeGrafter"/>
</dbReference>
<dbReference type="InterPro" id="IPR000719">
    <property type="entry name" value="Prot_kinase_dom"/>
</dbReference>
<keyword evidence="5 8" id="KW-0418">Kinase</keyword>
<dbReference type="EC" id="2.7.11.21" evidence="8"/>
<dbReference type="EMBL" id="SPNW01000005">
    <property type="protein sequence ID" value="TIA92714.1"/>
    <property type="molecule type" value="Genomic_DNA"/>
</dbReference>
<protein>
    <recommendedName>
        <fullName evidence="8">Serine/threonine-protein kinase</fullName>
        <ecNumber evidence="8">2.7.11.21</ecNumber>
    </recommendedName>
</protein>
<dbReference type="Proteomes" id="UP000310189">
    <property type="component" value="Unassembled WGS sequence"/>
</dbReference>
<dbReference type="OrthoDB" id="408964at2759"/>
<dbReference type="CDD" id="cd13118">
    <property type="entry name" value="POLO_box_1"/>
    <property type="match status" value="1"/>
</dbReference>
<dbReference type="GO" id="GO:0007052">
    <property type="term" value="P:mitotic spindle organization"/>
    <property type="evidence" value="ECO:0007669"/>
    <property type="project" value="TreeGrafter"/>
</dbReference>
<dbReference type="PROSITE" id="PS50078">
    <property type="entry name" value="POLO_BOX"/>
    <property type="match status" value="2"/>
</dbReference>
<keyword evidence="4 7" id="KW-0547">Nucleotide-binding</keyword>
<feature type="binding site" evidence="7">
    <location>
        <position position="60"/>
    </location>
    <ligand>
        <name>ATP</name>
        <dbReference type="ChEBI" id="CHEBI:30616"/>
    </ligand>
</feature>
<feature type="compositionally biased region" description="Basic and acidic residues" evidence="9">
    <location>
        <begin position="419"/>
        <end position="456"/>
    </location>
</feature>
<keyword evidence="6 7" id="KW-0067">ATP-binding</keyword>
<dbReference type="InterPro" id="IPR000959">
    <property type="entry name" value="POLO_box_dom"/>
</dbReference>